<sequence length="313" mass="34112">MPASSTITLLLPAAARLGRQRLSAANAKLVGRGKRQPDGEPGRRAQLLRHFPLRGEGWPIAALSRQAEAGDAAGAAWLRADPVWLRPDINGVRLLAHGDALGLTREDCDELLPALRPLFGDAGFMLDAPHPARWYLRLPEGAKVPSFSDPGDALGEDVFDHLDTSPEGRRWRILASEAQVTLHNHPLNARRAARGQAPVNALWFWGGGRLPTVAGEGAATGYSGDDTARALAAASGRGEPLPERLGGEPGVYDIEGTRDLEWIEREWLLPALDALRAGRIGELQLDDGGGWRLALRRRHLMRFWRRPASWPAQ</sequence>
<reference evidence="2" key="1">
    <citation type="journal article" date="2019" name="Int. J. Syst. Evol. Microbiol.">
        <title>The Global Catalogue of Microorganisms (GCM) 10K type strain sequencing project: providing services to taxonomists for standard genome sequencing and annotation.</title>
        <authorList>
            <consortium name="The Broad Institute Genomics Platform"/>
            <consortium name="The Broad Institute Genome Sequencing Center for Infectious Disease"/>
            <person name="Wu L."/>
            <person name="Ma J."/>
        </authorList>
    </citation>
    <scope>NUCLEOTIDE SEQUENCE [LARGE SCALE GENOMIC DNA]</scope>
    <source>
        <strain evidence="2">CGMCC 1.8985</strain>
    </source>
</reference>
<dbReference type="Proteomes" id="UP000599009">
    <property type="component" value="Unassembled WGS sequence"/>
</dbReference>
<keyword evidence="2" id="KW-1185">Reference proteome</keyword>
<accession>A0ABQ2EC03</accession>
<evidence type="ECO:0008006" key="3">
    <source>
        <dbReference type="Google" id="ProtNLM"/>
    </source>
</evidence>
<organism evidence="1 2">
    <name type="scientific">Luteimonas terricola</name>
    <dbReference type="NCBI Taxonomy" id="645597"/>
    <lineage>
        <taxon>Bacteria</taxon>
        <taxon>Pseudomonadati</taxon>
        <taxon>Pseudomonadota</taxon>
        <taxon>Gammaproteobacteria</taxon>
        <taxon>Lysobacterales</taxon>
        <taxon>Lysobacteraceae</taxon>
        <taxon>Luteimonas</taxon>
    </lineage>
</organism>
<dbReference type="RefSeq" id="WP_132984762.1">
    <property type="nucleotide sequence ID" value="NZ_BMME01000001.1"/>
</dbReference>
<protein>
    <recommendedName>
        <fullName evidence="3">Phosphoglycerate mutase</fullName>
    </recommendedName>
</protein>
<proteinExistence type="predicted"/>
<gene>
    <name evidence="1" type="primary">rpfE</name>
    <name evidence="1" type="ORF">GCM10011394_13300</name>
</gene>
<comment type="caution">
    <text evidence="1">The sequence shown here is derived from an EMBL/GenBank/DDBJ whole genome shotgun (WGS) entry which is preliminary data.</text>
</comment>
<name>A0ABQ2EC03_9GAMM</name>
<dbReference type="EMBL" id="BMME01000001">
    <property type="protein sequence ID" value="GGK05505.1"/>
    <property type="molecule type" value="Genomic_DNA"/>
</dbReference>
<evidence type="ECO:0000313" key="2">
    <source>
        <dbReference type="Proteomes" id="UP000599009"/>
    </source>
</evidence>
<dbReference type="InterPro" id="IPR016631">
    <property type="entry name" value="Regulatory_RpfE"/>
</dbReference>
<dbReference type="PIRSF" id="PIRSF015283">
    <property type="entry name" value="Regulatory_RpfE"/>
    <property type="match status" value="1"/>
</dbReference>
<evidence type="ECO:0000313" key="1">
    <source>
        <dbReference type="EMBL" id="GGK05505.1"/>
    </source>
</evidence>